<evidence type="ECO:0000256" key="2">
    <source>
        <dbReference type="ARBA" id="ARBA00022679"/>
    </source>
</evidence>
<accession>A0A7N0ZRZ6</accession>
<proteinExistence type="inferred from homology"/>
<keyword evidence="4" id="KW-1185">Reference proteome</keyword>
<dbReference type="AlphaFoldDB" id="A0A7N0ZRZ6"/>
<reference evidence="3" key="1">
    <citation type="submission" date="2021-01" db="UniProtKB">
        <authorList>
            <consortium name="EnsemblPlants"/>
        </authorList>
    </citation>
    <scope>IDENTIFICATION</scope>
</reference>
<comment type="similarity">
    <text evidence="1">Belongs to the UDP-glycosyltransferase family.</text>
</comment>
<dbReference type="Pfam" id="PF00201">
    <property type="entry name" value="UDPGT"/>
    <property type="match status" value="1"/>
</dbReference>
<dbReference type="PANTHER" id="PTHR48047">
    <property type="entry name" value="GLYCOSYLTRANSFERASE"/>
    <property type="match status" value="1"/>
</dbReference>
<evidence type="ECO:0000313" key="4">
    <source>
        <dbReference type="Proteomes" id="UP000594263"/>
    </source>
</evidence>
<dbReference type="InterPro" id="IPR002213">
    <property type="entry name" value="UDP_glucos_trans"/>
</dbReference>
<protein>
    <submittedName>
        <fullName evidence="3">Uncharacterized protein</fullName>
    </submittedName>
</protein>
<keyword evidence="2" id="KW-0808">Transferase</keyword>
<dbReference type="EnsemblPlants" id="Kaladp0024s0085.1.v1.1">
    <property type="protein sequence ID" value="Kaladp0024s0085.1.v1.1.CDS.1"/>
    <property type="gene ID" value="Kaladp0024s0085.v1.1"/>
</dbReference>
<dbReference type="Proteomes" id="UP000594263">
    <property type="component" value="Unplaced"/>
</dbReference>
<dbReference type="GO" id="GO:0035251">
    <property type="term" value="F:UDP-glucosyltransferase activity"/>
    <property type="evidence" value="ECO:0007669"/>
    <property type="project" value="TreeGrafter"/>
</dbReference>
<dbReference type="CDD" id="cd03784">
    <property type="entry name" value="GT1_Gtf-like"/>
    <property type="match status" value="1"/>
</dbReference>
<evidence type="ECO:0000313" key="3">
    <source>
        <dbReference type="EnsemblPlants" id="Kaladp0024s0085.1.v1.1.CDS.1"/>
    </source>
</evidence>
<organism evidence="3 4">
    <name type="scientific">Kalanchoe fedtschenkoi</name>
    <name type="common">Lavender scallops</name>
    <name type="synonym">South American air plant</name>
    <dbReference type="NCBI Taxonomy" id="63787"/>
    <lineage>
        <taxon>Eukaryota</taxon>
        <taxon>Viridiplantae</taxon>
        <taxon>Streptophyta</taxon>
        <taxon>Embryophyta</taxon>
        <taxon>Tracheophyta</taxon>
        <taxon>Spermatophyta</taxon>
        <taxon>Magnoliopsida</taxon>
        <taxon>eudicotyledons</taxon>
        <taxon>Gunneridae</taxon>
        <taxon>Pentapetalae</taxon>
        <taxon>Saxifragales</taxon>
        <taxon>Crassulaceae</taxon>
        <taxon>Kalanchoe</taxon>
    </lineage>
</organism>
<dbReference type="GO" id="GO:0051555">
    <property type="term" value="P:flavonol biosynthetic process"/>
    <property type="evidence" value="ECO:0007669"/>
    <property type="project" value="TreeGrafter"/>
</dbReference>
<dbReference type="FunFam" id="3.40.50.2000:FF:000056">
    <property type="entry name" value="Glycosyltransferase"/>
    <property type="match status" value="1"/>
</dbReference>
<dbReference type="SUPFAM" id="SSF53756">
    <property type="entry name" value="UDP-Glycosyltransferase/glycogen phosphorylase"/>
    <property type="match status" value="1"/>
</dbReference>
<dbReference type="PANTHER" id="PTHR48047:SF5">
    <property type="entry name" value="FLAVONOL 7-O-RHAMNOSYLTRANSFERASE"/>
    <property type="match status" value="1"/>
</dbReference>
<evidence type="ECO:0000256" key="1">
    <source>
        <dbReference type="ARBA" id="ARBA00009995"/>
    </source>
</evidence>
<dbReference type="Gene3D" id="3.40.50.2000">
    <property type="entry name" value="Glycogen Phosphorylase B"/>
    <property type="match status" value="3"/>
</dbReference>
<dbReference type="Gramene" id="Kaladp0024s0085.1.v1.1">
    <property type="protein sequence ID" value="Kaladp0024s0085.1.v1.1.CDS.1"/>
    <property type="gene ID" value="Kaladp0024s0085.v1.1"/>
</dbReference>
<name>A0A7N0ZRZ6_KALFE</name>
<dbReference type="OMA" id="IMGHRAV"/>
<sequence length="463" mass="50343">MADSGNRAPPPHILIITFPAIGHIFPQLRLAHQFLTAGVTLTFMLTPKNLKFLQPLQRLHPPGKFQTLVLPFPDIPGMPPGAENLIEVPGLHFAPLFIQAYAELCGPVGEWIESHPDPPVAIMSDVFFSEATQRLAVRLGIKFVGFSPVNAHSLYCCWGEGGESGICRANMRSWALVFNTFEGLDDLNVEFYKERIDGGRVYAVGPLLSLESHTSGPIKHEVIEWLNDSSHSDNSVVYVGFGTQVNFSPWQVKAIADALDASGCKFIWAVKVPLGQNDHTDLTAIGFPEGLAERMAEEKRGIVTTEWVPQRAILNHPAVGAYLTHSGWNSVVEGLIGGVVMLLWPMQADHHDNAKRLADELNVAVRVCAGLEAVPDSAQLAKALADATSADGGYAEVRKGAVELGKKALSAIDEENAGSSIRSVEEFVKQVKALRSPEFDDTTTASIMSKREGLEFESGLESY</sequence>